<accession>A0AAV9JL67</accession>
<keyword evidence="1" id="KW-0732">Signal</keyword>
<comment type="caution">
    <text evidence="4">The sequence shown here is derived from an EMBL/GenBank/DDBJ whole genome shotgun (WGS) entry which is preliminary data.</text>
</comment>
<sequence length="381" mass="40522">MLSTLLLASTLAFTAFAHPPPPRTRPDPDCASRTTTHISSAITNTTSTVEWIYNGTSLDGPKVHPVNSTTFDWWYFDAVSSDLASGDLSSVVINFYTASPGGFGALSNNKSTILETTITGTLSDGTPFGFGKFPADATVVTDGEGSAGVWGEGGTEWSSSPDLKHWVIKFDDPEDNVSGQMTLQSVAPPHLPCGAVEAGATELLMPHIGWANAVPDALAQIDFNLNGTALSFTGPGYHDKNWGDQPFFDTVGSWFWGHGHLGPYSIVWFDARDMFGAEYFSSYVAKDGKILTGSCSNGTVIVRPWGGEDAYPPPATAANPDGFIVTFADVEGKELVVNVTSALAAVALEYVYDRWIGTLAGGFADGTGNWTGVAQYEEFKV</sequence>
<organism evidence="4 5">
    <name type="scientific">Oleoguttula mirabilis</name>
    <dbReference type="NCBI Taxonomy" id="1507867"/>
    <lineage>
        <taxon>Eukaryota</taxon>
        <taxon>Fungi</taxon>
        <taxon>Dikarya</taxon>
        <taxon>Ascomycota</taxon>
        <taxon>Pezizomycotina</taxon>
        <taxon>Dothideomycetes</taxon>
        <taxon>Dothideomycetidae</taxon>
        <taxon>Mycosphaerellales</taxon>
        <taxon>Teratosphaeriaceae</taxon>
        <taxon>Oleoguttula</taxon>
    </lineage>
</organism>
<dbReference type="SUPFAM" id="SSF159245">
    <property type="entry name" value="AttH-like"/>
    <property type="match status" value="1"/>
</dbReference>
<dbReference type="Pfam" id="PF24137">
    <property type="entry name" value="DA_N"/>
    <property type="match status" value="1"/>
</dbReference>
<reference evidence="4 5" key="1">
    <citation type="submission" date="2021-11" db="EMBL/GenBank/DDBJ databases">
        <title>Black yeast isolated from Biological Soil Crust.</title>
        <authorList>
            <person name="Kurbessoian T."/>
        </authorList>
    </citation>
    <scope>NUCLEOTIDE SEQUENCE [LARGE SCALE GENOMIC DNA]</scope>
    <source>
        <strain evidence="4 5">CCFEE 5522</strain>
    </source>
</reference>
<evidence type="ECO:0000313" key="5">
    <source>
        <dbReference type="Proteomes" id="UP001324427"/>
    </source>
</evidence>
<name>A0AAV9JL67_9PEZI</name>
<evidence type="ECO:0000313" key="4">
    <source>
        <dbReference type="EMBL" id="KAK4546232.1"/>
    </source>
</evidence>
<dbReference type="InterPro" id="IPR056402">
    <property type="entry name" value="DA_N"/>
</dbReference>
<evidence type="ECO:0008006" key="6">
    <source>
        <dbReference type="Google" id="ProtNLM"/>
    </source>
</evidence>
<dbReference type="AlphaFoldDB" id="A0AAV9JL67"/>
<evidence type="ECO:0000259" key="3">
    <source>
        <dbReference type="Pfam" id="PF25581"/>
    </source>
</evidence>
<feature type="chain" id="PRO_5043317271" description="Hydroxyneurosporene synthase" evidence="1">
    <location>
        <begin position="18"/>
        <end position="381"/>
    </location>
</feature>
<evidence type="ECO:0000256" key="1">
    <source>
        <dbReference type="SAM" id="SignalP"/>
    </source>
</evidence>
<protein>
    <recommendedName>
        <fullName evidence="6">Hydroxyneurosporene synthase</fullName>
    </recommendedName>
</protein>
<feature type="signal peptide" evidence="1">
    <location>
        <begin position="1"/>
        <end position="17"/>
    </location>
</feature>
<dbReference type="InterPro" id="IPR057722">
    <property type="entry name" value="AsqO/PenF-like_C"/>
</dbReference>
<gene>
    <name evidence="4" type="ORF">LTR36_002369</name>
</gene>
<evidence type="ECO:0000259" key="2">
    <source>
        <dbReference type="Pfam" id="PF24137"/>
    </source>
</evidence>
<dbReference type="EMBL" id="JAVFHQ010000016">
    <property type="protein sequence ID" value="KAK4546232.1"/>
    <property type="molecule type" value="Genomic_DNA"/>
</dbReference>
<feature type="domain" description="Diels-Alderase N-terminal" evidence="2">
    <location>
        <begin position="34"/>
        <end position="242"/>
    </location>
</feature>
<proteinExistence type="predicted"/>
<keyword evidence="5" id="KW-1185">Reference proteome</keyword>
<dbReference type="Pfam" id="PF25581">
    <property type="entry name" value="AsqO_C"/>
    <property type="match status" value="1"/>
</dbReference>
<feature type="domain" description="AsqO/PenF-like C-terminal" evidence="3">
    <location>
        <begin position="249"/>
        <end position="380"/>
    </location>
</feature>
<dbReference type="Proteomes" id="UP001324427">
    <property type="component" value="Unassembled WGS sequence"/>
</dbReference>